<feature type="region of interest" description="Disordered" evidence="1">
    <location>
        <begin position="1"/>
        <end position="25"/>
    </location>
</feature>
<protein>
    <submittedName>
        <fullName evidence="2">Uncharacterized protein</fullName>
    </submittedName>
</protein>
<accession>A0A5B7K366</accession>
<organism evidence="2 3">
    <name type="scientific">Portunus trituberculatus</name>
    <name type="common">Swimming crab</name>
    <name type="synonym">Neptunus trituberculatus</name>
    <dbReference type="NCBI Taxonomy" id="210409"/>
    <lineage>
        <taxon>Eukaryota</taxon>
        <taxon>Metazoa</taxon>
        <taxon>Ecdysozoa</taxon>
        <taxon>Arthropoda</taxon>
        <taxon>Crustacea</taxon>
        <taxon>Multicrustacea</taxon>
        <taxon>Malacostraca</taxon>
        <taxon>Eumalacostraca</taxon>
        <taxon>Eucarida</taxon>
        <taxon>Decapoda</taxon>
        <taxon>Pleocyemata</taxon>
        <taxon>Brachyura</taxon>
        <taxon>Eubrachyura</taxon>
        <taxon>Portunoidea</taxon>
        <taxon>Portunidae</taxon>
        <taxon>Portuninae</taxon>
        <taxon>Portunus</taxon>
    </lineage>
</organism>
<sequence length="75" mass="8154">MKGKKQGSSCLQRAGGKLRDTDTKRNVMKANKTRHGGGQLPVQHNPVSEVLSARTALLPPAYTDRRASHATRFAV</sequence>
<comment type="caution">
    <text evidence="2">The sequence shown here is derived from an EMBL/GenBank/DDBJ whole genome shotgun (WGS) entry which is preliminary data.</text>
</comment>
<dbReference type="AlphaFoldDB" id="A0A5B7K366"/>
<gene>
    <name evidence="2" type="ORF">E2C01_096517</name>
</gene>
<keyword evidence="3" id="KW-1185">Reference proteome</keyword>
<dbReference type="EMBL" id="VSRR010125378">
    <property type="protein sequence ID" value="MPD01007.1"/>
    <property type="molecule type" value="Genomic_DNA"/>
</dbReference>
<reference evidence="2 3" key="1">
    <citation type="submission" date="2019-05" db="EMBL/GenBank/DDBJ databases">
        <title>Another draft genome of Portunus trituberculatus and its Hox gene families provides insights of decapod evolution.</title>
        <authorList>
            <person name="Jeong J.-H."/>
            <person name="Song I."/>
            <person name="Kim S."/>
            <person name="Choi T."/>
            <person name="Kim D."/>
            <person name="Ryu S."/>
            <person name="Kim W."/>
        </authorList>
    </citation>
    <scope>NUCLEOTIDE SEQUENCE [LARGE SCALE GENOMIC DNA]</scope>
    <source>
        <tissue evidence="2">Muscle</tissue>
    </source>
</reference>
<evidence type="ECO:0000313" key="3">
    <source>
        <dbReference type="Proteomes" id="UP000324222"/>
    </source>
</evidence>
<proteinExistence type="predicted"/>
<feature type="compositionally biased region" description="Polar residues" evidence="1">
    <location>
        <begin position="1"/>
        <end position="11"/>
    </location>
</feature>
<evidence type="ECO:0000313" key="2">
    <source>
        <dbReference type="EMBL" id="MPD01007.1"/>
    </source>
</evidence>
<name>A0A5B7K366_PORTR</name>
<dbReference type="Proteomes" id="UP000324222">
    <property type="component" value="Unassembled WGS sequence"/>
</dbReference>
<evidence type="ECO:0000256" key="1">
    <source>
        <dbReference type="SAM" id="MobiDB-lite"/>
    </source>
</evidence>